<accession>A0A2V1ISD6</accession>
<evidence type="ECO:0000313" key="3">
    <source>
        <dbReference type="Proteomes" id="UP000244925"/>
    </source>
</evidence>
<dbReference type="RefSeq" id="WP_107036977.1">
    <property type="nucleotide sequence ID" value="NZ_CP098825.1"/>
</dbReference>
<dbReference type="Pfam" id="PF08808">
    <property type="entry name" value="RES"/>
    <property type="match status" value="1"/>
</dbReference>
<feature type="domain" description="RES" evidence="1">
    <location>
        <begin position="110"/>
        <end position="248"/>
    </location>
</feature>
<dbReference type="Proteomes" id="UP000244925">
    <property type="component" value="Unassembled WGS sequence"/>
</dbReference>
<protein>
    <submittedName>
        <fullName evidence="2">RES domain-containing protein</fullName>
    </submittedName>
</protein>
<sequence>MEIKRYSDESDAYYEARKLWNEFKEIALFEARYYLKHKVLEILSNYITKNTITIEEGEFFYRARIIDDKALKDHMVYQCYGLPDGERLNIKYHSKSNPFRGLSKEASFVPPKEIYIKEGRANPKYVRCLYMAESPVTALFEVRPLISDSVNIAQIKVNQKLKVADITIDLNMNYHKDAEFELCIMNMIQGAFSKPTNNPDDYIPSQIISEYLKSIGYEGIRFNSSLHQDGVNLTVYNFSKCEAISSQDFRIEDIKITARAACGNANYDGDLFRIQDNTPCYLNLDF</sequence>
<evidence type="ECO:0000259" key="1">
    <source>
        <dbReference type="SMART" id="SM00953"/>
    </source>
</evidence>
<dbReference type="AlphaFoldDB" id="A0A2V1ISD6"/>
<dbReference type="InterPro" id="IPR014914">
    <property type="entry name" value="RES_dom"/>
</dbReference>
<organism evidence="2 3">
    <name type="scientific">Paramuribaculum intestinale</name>
    <dbReference type="NCBI Taxonomy" id="2094151"/>
    <lineage>
        <taxon>Bacteria</taxon>
        <taxon>Pseudomonadati</taxon>
        <taxon>Bacteroidota</taxon>
        <taxon>Bacteroidia</taxon>
        <taxon>Bacteroidales</taxon>
        <taxon>Muribaculaceae</taxon>
        <taxon>Paramuribaculum</taxon>
    </lineage>
</organism>
<name>A0A2V1ISD6_9BACT</name>
<comment type="caution">
    <text evidence="2">The sequence shown here is derived from an EMBL/GenBank/DDBJ whole genome shotgun (WGS) entry which is preliminary data.</text>
</comment>
<dbReference type="GeneID" id="93423689"/>
<dbReference type="EMBL" id="PUBV01000047">
    <property type="protein sequence ID" value="PWB05890.1"/>
    <property type="molecule type" value="Genomic_DNA"/>
</dbReference>
<dbReference type="SMART" id="SM00953">
    <property type="entry name" value="RES"/>
    <property type="match status" value="1"/>
</dbReference>
<gene>
    <name evidence="2" type="ORF">C5O25_12110</name>
</gene>
<keyword evidence="3" id="KW-1185">Reference proteome</keyword>
<proteinExistence type="predicted"/>
<reference evidence="3" key="1">
    <citation type="submission" date="2018-02" db="EMBL/GenBank/DDBJ databases">
        <authorList>
            <person name="Clavel T."/>
            <person name="Strowig T."/>
        </authorList>
    </citation>
    <scope>NUCLEOTIDE SEQUENCE [LARGE SCALE GENOMIC DNA]</scope>
    <source>
        <strain evidence="3">DSM 100764</strain>
    </source>
</reference>
<evidence type="ECO:0000313" key="2">
    <source>
        <dbReference type="EMBL" id="PWB05890.1"/>
    </source>
</evidence>